<comment type="caution">
    <text evidence="1">The sequence shown here is derived from an EMBL/GenBank/DDBJ whole genome shotgun (WGS) entry which is preliminary data.</text>
</comment>
<evidence type="ECO:0000313" key="2">
    <source>
        <dbReference type="Proteomes" id="UP001596512"/>
    </source>
</evidence>
<protein>
    <submittedName>
        <fullName evidence="1">Uncharacterized protein</fullName>
    </submittedName>
</protein>
<accession>A0ABW2THF1</accession>
<keyword evidence="2" id="KW-1185">Reference proteome</keyword>
<proteinExistence type="predicted"/>
<dbReference type="Proteomes" id="UP001596512">
    <property type="component" value="Unassembled WGS sequence"/>
</dbReference>
<evidence type="ECO:0000313" key="1">
    <source>
        <dbReference type="EMBL" id="MFC7613110.1"/>
    </source>
</evidence>
<dbReference type="EMBL" id="JBHTEY010000004">
    <property type="protein sequence ID" value="MFC7613110.1"/>
    <property type="molecule type" value="Genomic_DNA"/>
</dbReference>
<reference evidence="2" key="1">
    <citation type="journal article" date="2019" name="Int. J. Syst. Evol. Microbiol.">
        <title>The Global Catalogue of Microorganisms (GCM) 10K type strain sequencing project: providing services to taxonomists for standard genome sequencing and annotation.</title>
        <authorList>
            <consortium name="The Broad Institute Genomics Platform"/>
            <consortium name="The Broad Institute Genome Sequencing Center for Infectious Disease"/>
            <person name="Wu L."/>
            <person name="Ma J."/>
        </authorList>
    </citation>
    <scope>NUCLEOTIDE SEQUENCE [LARGE SCALE GENOMIC DNA]</scope>
    <source>
        <strain evidence="2">JCM 17695</strain>
    </source>
</reference>
<name>A0ABW2THF1_9PSEU</name>
<organism evidence="1 2">
    <name type="scientific">Actinokineospora soli</name>
    <dbReference type="NCBI Taxonomy" id="1048753"/>
    <lineage>
        <taxon>Bacteria</taxon>
        <taxon>Bacillati</taxon>
        <taxon>Actinomycetota</taxon>
        <taxon>Actinomycetes</taxon>
        <taxon>Pseudonocardiales</taxon>
        <taxon>Pseudonocardiaceae</taxon>
        <taxon>Actinokineospora</taxon>
    </lineage>
</organism>
<sequence>MTTNAAGYFDYFNGVGVNDGPAARAARATTAGTWATGTSSP</sequence>
<gene>
    <name evidence="1" type="ORF">ACFQV2_05215</name>
</gene>